<evidence type="ECO:0000256" key="2">
    <source>
        <dbReference type="ARBA" id="ARBA00022980"/>
    </source>
</evidence>
<name>A0AAD5T4W2_9FUNG</name>
<dbReference type="InterPro" id="IPR036373">
    <property type="entry name" value="Ribosomal_bL17_sf"/>
</dbReference>
<gene>
    <name evidence="5" type="ORF">HK100_000061</name>
</gene>
<proteinExistence type="inferred from homology"/>
<protein>
    <recommendedName>
        <fullName evidence="7">Ribosomal protein L17</fullName>
    </recommendedName>
</protein>
<evidence type="ECO:0000256" key="3">
    <source>
        <dbReference type="ARBA" id="ARBA00023274"/>
    </source>
</evidence>
<dbReference type="InterPro" id="IPR000456">
    <property type="entry name" value="Ribosomal_bL17"/>
</dbReference>
<keyword evidence="6" id="KW-1185">Reference proteome</keyword>
<feature type="region of interest" description="Disordered" evidence="4">
    <location>
        <begin position="303"/>
        <end position="323"/>
    </location>
</feature>
<evidence type="ECO:0000256" key="1">
    <source>
        <dbReference type="ARBA" id="ARBA00008777"/>
    </source>
</evidence>
<dbReference type="PANTHER" id="PTHR14413:SF16">
    <property type="entry name" value="LARGE RIBOSOMAL SUBUNIT PROTEIN BL17M"/>
    <property type="match status" value="1"/>
</dbReference>
<comment type="similarity">
    <text evidence="1">Belongs to the bacterial ribosomal protein bL17 family.</text>
</comment>
<dbReference type="AlphaFoldDB" id="A0AAD5T4W2"/>
<feature type="compositionally biased region" description="Basic and acidic residues" evidence="4">
    <location>
        <begin position="303"/>
        <end position="321"/>
    </location>
</feature>
<dbReference type="SUPFAM" id="SSF64263">
    <property type="entry name" value="Prokaryotic ribosomal protein L17"/>
    <property type="match status" value="1"/>
</dbReference>
<comment type="caution">
    <text evidence="5">The sequence shown here is derived from an EMBL/GenBank/DDBJ whole genome shotgun (WGS) entry which is preliminary data.</text>
</comment>
<evidence type="ECO:0000256" key="4">
    <source>
        <dbReference type="SAM" id="MobiDB-lite"/>
    </source>
</evidence>
<evidence type="ECO:0000313" key="5">
    <source>
        <dbReference type="EMBL" id="KAJ3120021.1"/>
    </source>
</evidence>
<dbReference type="Pfam" id="PF01196">
    <property type="entry name" value="Ribosomal_L17"/>
    <property type="match status" value="1"/>
</dbReference>
<dbReference type="Gene3D" id="3.90.1030.10">
    <property type="entry name" value="Ribosomal protein L17"/>
    <property type="match status" value="1"/>
</dbReference>
<organism evidence="5 6">
    <name type="scientific">Physocladia obscura</name>
    <dbReference type="NCBI Taxonomy" id="109957"/>
    <lineage>
        <taxon>Eukaryota</taxon>
        <taxon>Fungi</taxon>
        <taxon>Fungi incertae sedis</taxon>
        <taxon>Chytridiomycota</taxon>
        <taxon>Chytridiomycota incertae sedis</taxon>
        <taxon>Chytridiomycetes</taxon>
        <taxon>Chytridiales</taxon>
        <taxon>Chytriomycetaceae</taxon>
        <taxon>Physocladia</taxon>
    </lineage>
</organism>
<dbReference type="EMBL" id="JADGJH010001002">
    <property type="protein sequence ID" value="KAJ3120021.1"/>
    <property type="molecule type" value="Genomic_DNA"/>
</dbReference>
<sequence>MKHGRRIWEKRLTSSATHNKSLLLNQASDLIKYGRITTTVPKAKILKHYADKIINIAKAGDELKMRKLVFLPEETIPKLKILAARFGDRKGGYTRLILNGFNRPGSDRAPLATVEYINSPNDSIHYLAQQHLPKVKADLEAIRFRRFNSKSIQLENPFAPGTFVTKVTRTLRSDLNSKQIKQLAVKERSLSYLATKLENSLTSFDGARKREAKYAKRVLTEKEVKWTNLLSKLQEKTNSLDSKSRLAFVSKYNKTQSAVAAKKSTFVERILRVDAADNLSWEKSEAAIRSEAESTAVLLEEKRKTGPVEIKKEDTGEEKSPAHGSLTMLNRVMKFFNKK</sequence>
<dbReference type="PANTHER" id="PTHR14413">
    <property type="entry name" value="RIBOSOMAL PROTEIN L17"/>
    <property type="match status" value="1"/>
</dbReference>
<dbReference type="GO" id="GO:0005762">
    <property type="term" value="C:mitochondrial large ribosomal subunit"/>
    <property type="evidence" value="ECO:0007669"/>
    <property type="project" value="TreeGrafter"/>
</dbReference>
<accession>A0AAD5T4W2</accession>
<dbReference type="Proteomes" id="UP001211907">
    <property type="component" value="Unassembled WGS sequence"/>
</dbReference>
<dbReference type="GO" id="GO:0003735">
    <property type="term" value="F:structural constituent of ribosome"/>
    <property type="evidence" value="ECO:0007669"/>
    <property type="project" value="InterPro"/>
</dbReference>
<evidence type="ECO:0000313" key="6">
    <source>
        <dbReference type="Proteomes" id="UP001211907"/>
    </source>
</evidence>
<keyword evidence="2" id="KW-0689">Ribosomal protein</keyword>
<evidence type="ECO:0008006" key="7">
    <source>
        <dbReference type="Google" id="ProtNLM"/>
    </source>
</evidence>
<reference evidence="5" key="1">
    <citation type="submission" date="2020-05" db="EMBL/GenBank/DDBJ databases">
        <title>Phylogenomic resolution of chytrid fungi.</title>
        <authorList>
            <person name="Stajich J.E."/>
            <person name="Amses K."/>
            <person name="Simmons R."/>
            <person name="Seto K."/>
            <person name="Myers J."/>
            <person name="Bonds A."/>
            <person name="Quandt C.A."/>
            <person name="Barry K."/>
            <person name="Liu P."/>
            <person name="Grigoriev I."/>
            <person name="Longcore J.E."/>
            <person name="James T.Y."/>
        </authorList>
    </citation>
    <scope>NUCLEOTIDE SEQUENCE</scope>
    <source>
        <strain evidence="5">JEL0513</strain>
    </source>
</reference>
<dbReference type="GO" id="GO:0006412">
    <property type="term" value="P:translation"/>
    <property type="evidence" value="ECO:0007669"/>
    <property type="project" value="InterPro"/>
</dbReference>
<keyword evidence="3" id="KW-0687">Ribonucleoprotein</keyword>